<keyword evidence="11" id="KW-1185">Reference proteome</keyword>
<dbReference type="InterPro" id="IPR045864">
    <property type="entry name" value="aa-tRNA-synth_II/BPL/LPL"/>
</dbReference>
<dbReference type="EMBL" id="MU001637">
    <property type="protein sequence ID" value="KAF2482150.1"/>
    <property type="molecule type" value="Genomic_DNA"/>
</dbReference>
<dbReference type="NCBIfam" id="TIGR00214">
    <property type="entry name" value="lipB"/>
    <property type="match status" value="1"/>
</dbReference>
<dbReference type="EC" id="2.3.1.181" evidence="5"/>
<comment type="pathway">
    <text evidence="1 5">Protein modification; protein lipoylation via endogenous pathway; protein N(6)-(lipoyl)lysine from octanoyl-[acyl-carrier-protein]: step 1/2.</text>
</comment>
<feature type="active site" description="Acyl-thioester intermediate" evidence="6">
    <location>
        <position position="185"/>
    </location>
</feature>
<dbReference type="InterPro" id="IPR000544">
    <property type="entry name" value="Octanoyltransferase"/>
</dbReference>
<evidence type="ECO:0000313" key="10">
    <source>
        <dbReference type="EMBL" id="KAF2482150.1"/>
    </source>
</evidence>
<organism evidence="10 11">
    <name type="scientific">Neohortaea acidophila</name>
    <dbReference type="NCBI Taxonomy" id="245834"/>
    <lineage>
        <taxon>Eukaryota</taxon>
        <taxon>Fungi</taxon>
        <taxon>Dikarya</taxon>
        <taxon>Ascomycota</taxon>
        <taxon>Pezizomycotina</taxon>
        <taxon>Dothideomycetes</taxon>
        <taxon>Dothideomycetidae</taxon>
        <taxon>Mycosphaerellales</taxon>
        <taxon>Teratosphaeriaceae</taxon>
        <taxon>Neohortaea</taxon>
    </lineage>
</organism>
<dbReference type="RefSeq" id="XP_033588720.1">
    <property type="nucleotide sequence ID" value="XM_033736129.1"/>
</dbReference>
<dbReference type="PIRSF" id="PIRSF016262">
    <property type="entry name" value="LPLase"/>
    <property type="match status" value="1"/>
</dbReference>
<dbReference type="Pfam" id="PF21948">
    <property type="entry name" value="LplA-B_cat"/>
    <property type="match status" value="1"/>
</dbReference>
<name>A0A6A6PPW6_9PEZI</name>
<dbReference type="OrthoDB" id="19908at2759"/>
<evidence type="ECO:0000256" key="5">
    <source>
        <dbReference type="PIRNR" id="PIRNR016262"/>
    </source>
</evidence>
<dbReference type="Gene3D" id="3.30.930.10">
    <property type="entry name" value="Bira Bifunctional Protein, Domain 2"/>
    <property type="match status" value="1"/>
</dbReference>
<feature type="binding site" evidence="7">
    <location>
        <begin position="167"/>
        <end position="169"/>
    </location>
    <ligand>
        <name>substrate</name>
    </ligand>
</feature>
<dbReference type="GO" id="GO:0033819">
    <property type="term" value="F:lipoyl(octanoyl) transferase activity"/>
    <property type="evidence" value="ECO:0007669"/>
    <property type="project" value="UniProtKB-EC"/>
</dbReference>
<feature type="domain" description="BPL/LPL catalytic" evidence="9">
    <location>
        <begin position="38"/>
        <end position="216"/>
    </location>
</feature>
<comment type="function">
    <text evidence="5">Catalyzes the transfer of endogenously produced octanoic acid from octanoyl-acyl-carrier-protein onto the lipoyl domains of lipoate-dependent enzymes. Lipoyl-ACP can also act as a substrate although octanoyl-ACP is likely to be the physiological substrate.</text>
</comment>
<dbReference type="SUPFAM" id="SSF55681">
    <property type="entry name" value="Class II aaRS and biotin synthetases"/>
    <property type="match status" value="1"/>
</dbReference>
<keyword evidence="4 5" id="KW-0012">Acyltransferase</keyword>
<keyword evidence="3 5" id="KW-0808">Transferase</keyword>
<evidence type="ECO:0000256" key="7">
    <source>
        <dbReference type="PIRSR" id="PIRSR016262-2"/>
    </source>
</evidence>
<feature type="binding site" evidence="7">
    <location>
        <begin position="154"/>
        <end position="156"/>
    </location>
    <ligand>
        <name>substrate</name>
    </ligand>
</feature>
<dbReference type="GeneID" id="54477131"/>
<dbReference type="UniPathway" id="UPA00538">
    <property type="reaction ID" value="UER00592"/>
</dbReference>
<dbReference type="InterPro" id="IPR020605">
    <property type="entry name" value="Octanoyltransferase_CS"/>
</dbReference>
<accession>A0A6A6PPW6</accession>
<feature type="site" description="Lowers pKa of active site Cys" evidence="8">
    <location>
        <position position="151"/>
    </location>
</feature>
<proteinExistence type="inferred from homology"/>
<dbReference type="PROSITE" id="PS01313">
    <property type="entry name" value="LIPB"/>
    <property type="match status" value="1"/>
</dbReference>
<dbReference type="Proteomes" id="UP000799767">
    <property type="component" value="Unassembled WGS sequence"/>
</dbReference>
<evidence type="ECO:0000313" key="11">
    <source>
        <dbReference type="Proteomes" id="UP000799767"/>
    </source>
</evidence>
<reference evidence="10" key="1">
    <citation type="journal article" date="2020" name="Stud. Mycol.">
        <title>101 Dothideomycetes genomes: a test case for predicting lifestyles and emergence of pathogens.</title>
        <authorList>
            <person name="Haridas S."/>
            <person name="Albert R."/>
            <person name="Binder M."/>
            <person name="Bloem J."/>
            <person name="Labutti K."/>
            <person name="Salamov A."/>
            <person name="Andreopoulos B."/>
            <person name="Baker S."/>
            <person name="Barry K."/>
            <person name="Bills G."/>
            <person name="Bluhm B."/>
            <person name="Cannon C."/>
            <person name="Castanera R."/>
            <person name="Culley D."/>
            <person name="Daum C."/>
            <person name="Ezra D."/>
            <person name="Gonzalez J."/>
            <person name="Henrissat B."/>
            <person name="Kuo A."/>
            <person name="Liang C."/>
            <person name="Lipzen A."/>
            <person name="Lutzoni F."/>
            <person name="Magnuson J."/>
            <person name="Mondo S."/>
            <person name="Nolan M."/>
            <person name="Ohm R."/>
            <person name="Pangilinan J."/>
            <person name="Park H.-J."/>
            <person name="Ramirez L."/>
            <person name="Alfaro M."/>
            <person name="Sun H."/>
            <person name="Tritt A."/>
            <person name="Yoshinaga Y."/>
            <person name="Zwiers L.-H."/>
            <person name="Turgeon B."/>
            <person name="Goodwin S."/>
            <person name="Spatafora J."/>
            <person name="Crous P."/>
            <person name="Grigoriev I."/>
        </authorList>
    </citation>
    <scope>NUCLEOTIDE SEQUENCE</scope>
    <source>
        <strain evidence="10">CBS 113389</strain>
    </source>
</reference>
<evidence type="ECO:0000259" key="9">
    <source>
        <dbReference type="PROSITE" id="PS51733"/>
    </source>
</evidence>
<protein>
    <recommendedName>
        <fullName evidence="5">Octanoyltransferase</fullName>
        <ecNumber evidence="5">2.3.1.181</ecNumber>
    </recommendedName>
</protein>
<comment type="catalytic activity">
    <reaction evidence="5">
        <text>octanoyl-[ACP] + L-lysyl-[protein] = N(6)-octanoyl-L-lysyl-[protein] + holo-[ACP] + H(+)</text>
        <dbReference type="Rhea" id="RHEA:17665"/>
        <dbReference type="Rhea" id="RHEA-COMP:9636"/>
        <dbReference type="Rhea" id="RHEA-COMP:9685"/>
        <dbReference type="Rhea" id="RHEA-COMP:9752"/>
        <dbReference type="Rhea" id="RHEA-COMP:9928"/>
        <dbReference type="ChEBI" id="CHEBI:15378"/>
        <dbReference type="ChEBI" id="CHEBI:29969"/>
        <dbReference type="ChEBI" id="CHEBI:64479"/>
        <dbReference type="ChEBI" id="CHEBI:78463"/>
        <dbReference type="ChEBI" id="CHEBI:78809"/>
        <dbReference type="EC" id="2.3.1.181"/>
    </reaction>
</comment>
<comment type="similarity">
    <text evidence="2 5">Belongs to the LipB family.</text>
</comment>
<evidence type="ECO:0000256" key="6">
    <source>
        <dbReference type="PIRSR" id="PIRSR016262-1"/>
    </source>
</evidence>
<dbReference type="PANTHER" id="PTHR10993">
    <property type="entry name" value="OCTANOYLTRANSFERASE"/>
    <property type="match status" value="1"/>
</dbReference>
<sequence length="216" mass="23831">MKLHHLHLPNLTTYAHASALQSTLVARLLAHKANPTTPPPPPAIITAQFHPVYTCGRREVGTITPQQLAHLTAPTPHGQADFHEALRGGQTTFHGPGQLTAYPIFDLRRHALTARCYVHFLEACVMRTCARYSVETRRTQNPGVWTDEEHKICAVGVHLRRNVSSHGVGLNVMTDMGWFERIQACGLEGKKTTSLLLQGGVEGVEEIEEGDLELDP</sequence>
<evidence type="ECO:0000256" key="8">
    <source>
        <dbReference type="PIRSR" id="PIRSR016262-3"/>
    </source>
</evidence>
<dbReference type="PANTHER" id="PTHR10993:SF7">
    <property type="entry name" value="LIPOYLTRANSFERASE 2, MITOCHONDRIAL-RELATED"/>
    <property type="match status" value="1"/>
</dbReference>
<feature type="binding site" evidence="7">
    <location>
        <begin position="87"/>
        <end position="94"/>
    </location>
    <ligand>
        <name>substrate</name>
    </ligand>
</feature>
<evidence type="ECO:0000256" key="4">
    <source>
        <dbReference type="ARBA" id="ARBA00023315"/>
    </source>
</evidence>
<dbReference type="InterPro" id="IPR004143">
    <property type="entry name" value="BPL_LPL_catalytic"/>
</dbReference>
<evidence type="ECO:0000256" key="1">
    <source>
        <dbReference type="ARBA" id="ARBA00004821"/>
    </source>
</evidence>
<dbReference type="AlphaFoldDB" id="A0A6A6PPW6"/>
<dbReference type="PROSITE" id="PS51733">
    <property type="entry name" value="BPL_LPL_CATALYTIC"/>
    <property type="match status" value="1"/>
</dbReference>
<evidence type="ECO:0000256" key="3">
    <source>
        <dbReference type="ARBA" id="ARBA00022679"/>
    </source>
</evidence>
<dbReference type="GO" id="GO:0009249">
    <property type="term" value="P:protein lipoylation"/>
    <property type="evidence" value="ECO:0007669"/>
    <property type="project" value="InterPro"/>
</dbReference>
<gene>
    <name evidence="10" type="ORF">BDY17DRAFT_317720</name>
</gene>
<evidence type="ECO:0000256" key="2">
    <source>
        <dbReference type="ARBA" id="ARBA00007907"/>
    </source>
</evidence>